<proteinExistence type="predicted"/>
<evidence type="ECO:0000313" key="2">
    <source>
        <dbReference type="EMBL" id="RCV38310.1"/>
    </source>
</evidence>
<evidence type="ECO:0000256" key="1">
    <source>
        <dbReference type="SAM" id="MobiDB-lite"/>
    </source>
</evidence>
<accession>A0A368S8X3</accession>
<sequence length="141" mass="15407">MGEYARYSGHSRIRSEGSTSPFSFLIFFLLPSPRFFSSFESFCSSEPPRRCQPQPLPTAGGELAAGLDPTLHNQLSSSPPPPALPTGDPPPPGQRRHCRPQPAAALPPITCTTPTIRGRRRAQVDKVRLPPVLMRHVSIRG</sequence>
<reference evidence="2" key="2">
    <citation type="submission" date="2015-07" db="EMBL/GenBank/DDBJ databases">
        <authorList>
            <person name="Noorani M."/>
        </authorList>
    </citation>
    <scope>NUCLEOTIDE SEQUENCE</scope>
    <source>
        <strain evidence="2">Yugu1</strain>
    </source>
</reference>
<organism evidence="2">
    <name type="scientific">Setaria italica</name>
    <name type="common">Foxtail millet</name>
    <name type="synonym">Panicum italicum</name>
    <dbReference type="NCBI Taxonomy" id="4555"/>
    <lineage>
        <taxon>Eukaryota</taxon>
        <taxon>Viridiplantae</taxon>
        <taxon>Streptophyta</taxon>
        <taxon>Embryophyta</taxon>
        <taxon>Tracheophyta</taxon>
        <taxon>Spermatophyta</taxon>
        <taxon>Magnoliopsida</taxon>
        <taxon>Liliopsida</taxon>
        <taxon>Poales</taxon>
        <taxon>Poaceae</taxon>
        <taxon>PACMAD clade</taxon>
        <taxon>Panicoideae</taxon>
        <taxon>Panicodae</taxon>
        <taxon>Paniceae</taxon>
        <taxon>Cenchrinae</taxon>
        <taxon>Setaria</taxon>
    </lineage>
</organism>
<gene>
    <name evidence="2" type="ORF">SETIT_8G132200v2</name>
</gene>
<protein>
    <submittedName>
        <fullName evidence="2">Uncharacterized protein</fullName>
    </submittedName>
</protein>
<dbReference type="EMBL" id="CM003535">
    <property type="protein sequence ID" value="RCV38310.1"/>
    <property type="molecule type" value="Genomic_DNA"/>
</dbReference>
<name>A0A368S8X3_SETIT</name>
<dbReference type="AlphaFoldDB" id="A0A368S8X3"/>
<feature type="region of interest" description="Disordered" evidence="1">
    <location>
        <begin position="45"/>
        <end position="121"/>
    </location>
</feature>
<feature type="compositionally biased region" description="Pro residues" evidence="1">
    <location>
        <begin position="78"/>
        <end position="93"/>
    </location>
</feature>
<reference evidence="2" key="1">
    <citation type="journal article" date="2012" name="Nat. Biotechnol.">
        <title>Reference genome sequence of the model plant Setaria.</title>
        <authorList>
            <person name="Bennetzen J.L."/>
            <person name="Schmutz J."/>
            <person name="Wang H."/>
            <person name="Percifield R."/>
            <person name="Hawkins J."/>
            <person name="Pontaroli A.C."/>
            <person name="Estep M."/>
            <person name="Feng L."/>
            <person name="Vaughn J.N."/>
            <person name="Grimwood J."/>
            <person name="Jenkins J."/>
            <person name="Barry K."/>
            <person name="Lindquist E."/>
            <person name="Hellsten U."/>
            <person name="Deshpande S."/>
            <person name="Wang X."/>
            <person name="Wu X."/>
            <person name="Mitros T."/>
            <person name="Triplett J."/>
            <person name="Yang X."/>
            <person name="Ye C.Y."/>
            <person name="Mauro-Herrera M."/>
            <person name="Wang L."/>
            <person name="Li P."/>
            <person name="Sharma M."/>
            <person name="Sharma R."/>
            <person name="Ronald P.C."/>
            <person name="Panaud O."/>
            <person name="Kellogg E.A."/>
            <person name="Brutnell T.P."/>
            <person name="Doust A.N."/>
            <person name="Tuskan G.A."/>
            <person name="Rokhsar D."/>
            <person name="Devos K.M."/>
        </authorList>
    </citation>
    <scope>NUCLEOTIDE SEQUENCE [LARGE SCALE GENOMIC DNA]</scope>
    <source>
        <strain evidence="2">Yugu1</strain>
    </source>
</reference>